<protein>
    <submittedName>
        <fullName evidence="2">Uncharacterized protein</fullName>
    </submittedName>
</protein>
<feature type="transmembrane region" description="Helical" evidence="1">
    <location>
        <begin position="20"/>
        <end position="43"/>
    </location>
</feature>
<dbReference type="HOGENOM" id="CLU_1029046_0_0_2"/>
<gene>
    <name evidence="2" type="ORF">CL1_1519</name>
</gene>
<evidence type="ECO:0000313" key="3">
    <source>
        <dbReference type="Proteomes" id="UP000006064"/>
    </source>
</evidence>
<keyword evidence="1" id="KW-1133">Transmembrane helix</keyword>
<name>I3ZVI4_THECF</name>
<feature type="transmembrane region" description="Helical" evidence="1">
    <location>
        <begin position="78"/>
        <end position="99"/>
    </location>
</feature>
<dbReference type="GeneID" id="13037923"/>
<evidence type="ECO:0000256" key="1">
    <source>
        <dbReference type="SAM" id="Phobius"/>
    </source>
</evidence>
<dbReference type="Proteomes" id="UP000006064">
    <property type="component" value="Chromosome"/>
</dbReference>
<keyword evidence="3" id="KW-1185">Reference proteome</keyword>
<dbReference type="OrthoDB" id="102601at2157"/>
<dbReference type="RefSeq" id="WP_014789350.1">
    <property type="nucleotide sequence ID" value="NC_018015.1"/>
</dbReference>
<feature type="transmembrane region" description="Helical" evidence="1">
    <location>
        <begin position="111"/>
        <end position="129"/>
    </location>
</feature>
<feature type="transmembrane region" description="Helical" evidence="1">
    <location>
        <begin position="135"/>
        <end position="158"/>
    </location>
</feature>
<proteinExistence type="predicted"/>
<dbReference type="EMBL" id="CP003651">
    <property type="protein sequence ID" value="AFL95718.1"/>
    <property type="molecule type" value="Genomic_DNA"/>
</dbReference>
<dbReference type="KEGG" id="thm:CL1_1519"/>
<keyword evidence="1" id="KW-0812">Transmembrane</keyword>
<evidence type="ECO:0000313" key="2">
    <source>
        <dbReference type="EMBL" id="AFL95718.1"/>
    </source>
</evidence>
<accession>I3ZVI4</accession>
<dbReference type="AlphaFoldDB" id="I3ZVI4"/>
<reference evidence="2 3" key="1">
    <citation type="journal article" date="2012" name="J. Bacteriol.">
        <title>Complete Genome Sequence of the Hyperthermophilic Archaeon Thermococcus sp. Strain CL1, Isolated from a Paralvinella sp. Polychaete Worm Collected from a Hydrothermal Vent.</title>
        <authorList>
            <person name="Jung J.H."/>
            <person name="Holden J.F."/>
            <person name="Seo D.H."/>
            <person name="Park K.H."/>
            <person name="Shin H."/>
            <person name="Ryu S."/>
            <person name="Lee J.H."/>
            <person name="Park C.S."/>
        </authorList>
    </citation>
    <scope>NUCLEOTIDE SEQUENCE [LARGE SCALE GENOMIC DNA]</scope>
    <source>
        <strain evidence="3">DSM 27260 / KACC 17922 / CL1</strain>
    </source>
</reference>
<dbReference type="STRING" id="163003.CL1_1519"/>
<keyword evidence="1" id="KW-0472">Membrane</keyword>
<feature type="transmembrane region" description="Helical" evidence="1">
    <location>
        <begin position="55"/>
        <end position="72"/>
    </location>
</feature>
<sequence length="277" mass="31518">MTKLRISDELRSFASNMFTWSVLGFMSMDFHTGLLFGAGAAVAGTAKYVERYRDLLARSLGFAIMSLAIFLFRSDSWFRLFAVSFLAWVAIVYLIAYVLRVRYENDFLERNFLGVAAVGAISSFMLAYPSRGSSFVLVSYLFTSLAVLYLVYLVSSYVSSKRTGRRKMGLLPLPDLEPRKDTYSRDLGRVVRAFVEKGDRAPLLVFIIRNSPKRLYDSHLEEIIRPVANYRESPVSPLAPPWLVEKKAEEEKERRALLVQELVKRLETHGGIGKWNG</sequence>
<organism evidence="2 3">
    <name type="scientific">Thermococcus cleftensis (strain DSM 27260 / KACC 17922 / CL1)</name>
    <dbReference type="NCBI Taxonomy" id="163003"/>
    <lineage>
        <taxon>Archaea</taxon>
        <taxon>Methanobacteriati</taxon>
        <taxon>Methanobacteriota</taxon>
        <taxon>Thermococci</taxon>
        <taxon>Thermococcales</taxon>
        <taxon>Thermococcaceae</taxon>
        <taxon>Thermococcus</taxon>
    </lineage>
</organism>